<dbReference type="Pfam" id="PF01212">
    <property type="entry name" value="Beta_elim_lyase"/>
    <property type="match status" value="1"/>
</dbReference>
<dbReference type="EMBL" id="KK113717">
    <property type="protein sequence ID" value="KFM60886.1"/>
    <property type="molecule type" value="Genomic_DNA"/>
</dbReference>
<name>A0A087T6Z7_STEMI</name>
<dbReference type="InterPro" id="IPR001597">
    <property type="entry name" value="ArAA_b-elim_lyase/Thr_aldolase"/>
</dbReference>
<dbReference type="InterPro" id="IPR015421">
    <property type="entry name" value="PyrdxlP-dep_Trfase_major"/>
</dbReference>
<comment type="similarity">
    <text evidence="2">Belongs to the threonine aldolase family.</text>
</comment>
<evidence type="ECO:0000259" key="4">
    <source>
        <dbReference type="Pfam" id="PF01212"/>
    </source>
</evidence>
<evidence type="ECO:0000256" key="3">
    <source>
        <dbReference type="ARBA" id="ARBA00022898"/>
    </source>
</evidence>
<dbReference type="Gene3D" id="3.40.640.10">
    <property type="entry name" value="Type I PLP-dependent aspartate aminotransferase-like (Major domain)"/>
    <property type="match status" value="1"/>
</dbReference>
<proteinExistence type="inferred from homology"/>
<organism evidence="5 6">
    <name type="scientific">Stegodyphus mimosarum</name>
    <name type="common">African social velvet spider</name>
    <dbReference type="NCBI Taxonomy" id="407821"/>
    <lineage>
        <taxon>Eukaryota</taxon>
        <taxon>Metazoa</taxon>
        <taxon>Ecdysozoa</taxon>
        <taxon>Arthropoda</taxon>
        <taxon>Chelicerata</taxon>
        <taxon>Arachnida</taxon>
        <taxon>Araneae</taxon>
        <taxon>Araneomorphae</taxon>
        <taxon>Entelegynae</taxon>
        <taxon>Eresoidea</taxon>
        <taxon>Eresidae</taxon>
        <taxon>Stegodyphus</taxon>
    </lineage>
</organism>
<comment type="cofactor">
    <cofactor evidence="1">
        <name>pyridoxal 5'-phosphate</name>
        <dbReference type="ChEBI" id="CHEBI:597326"/>
    </cofactor>
</comment>
<evidence type="ECO:0000313" key="6">
    <source>
        <dbReference type="Proteomes" id="UP000054359"/>
    </source>
</evidence>
<feature type="non-terminal residue" evidence="5">
    <location>
        <position position="40"/>
    </location>
</feature>
<dbReference type="OrthoDB" id="10261951at2759"/>
<gene>
    <name evidence="5" type="ORF">X975_00034</name>
</gene>
<reference evidence="5 6" key="1">
    <citation type="submission" date="2013-11" db="EMBL/GenBank/DDBJ databases">
        <title>Genome sequencing of Stegodyphus mimosarum.</title>
        <authorList>
            <person name="Bechsgaard J."/>
        </authorList>
    </citation>
    <scope>NUCLEOTIDE SEQUENCE [LARGE SCALE GENOMIC DNA]</scope>
</reference>
<dbReference type="GO" id="GO:0006545">
    <property type="term" value="P:glycine biosynthetic process"/>
    <property type="evidence" value="ECO:0007669"/>
    <property type="project" value="TreeGrafter"/>
</dbReference>
<protein>
    <submittedName>
        <fullName evidence="5">L-allo-threonine aldolase</fullName>
    </submittedName>
</protein>
<feature type="domain" description="Aromatic amino acid beta-eliminating lyase/threonine aldolase" evidence="4">
    <location>
        <begin position="6"/>
        <end position="39"/>
    </location>
</feature>
<keyword evidence="3" id="KW-0663">Pyridoxal phosphate</keyword>
<dbReference type="AlphaFoldDB" id="A0A087T6Z7"/>
<sequence>MVREVDLRSDTVTKPTPAMRQAMAEAVVGDDVYREDPTLL</sequence>
<keyword evidence="6" id="KW-1185">Reference proteome</keyword>
<dbReference type="GO" id="GO:0006567">
    <property type="term" value="P:L-threonine catabolic process"/>
    <property type="evidence" value="ECO:0007669"/>
    <property type="project" value="TreeGrafter"/>
</dbReference>
<dbReference type="GO" id="GO:0008732">
    <property type="term" value="F:L-allo-threonine aldolase activity"/>
    <property type="evidence" value="ECO:0007669"/>
    <property type="project" value="TreeGrafter"/>
</dbReference>
<dbReference type="InterPro" id="IPR015424">
    <property type="entry name" value="PyrdxlP-dep_Trfase"/>
</dbReference>
<evidence type="ECO:0000313" key="5">
    <source>
        <dbReference type="EMBL" id="KFM60886.1"/>
    </source>
</evidence>
<dbReference type="PANTHER" id="PTHR48097:SF9">
    <property type="entry name" value="L-THREONINE ALDOLASE"/>
    <property type="match status" value="1"/>
</dbReference>
<dbReference type="PANTHER" id="PTHR48097">
    <property type="entry name" value="L-THREONINE ALDOLASE-RELATED"/>
    <property type="match status" value="1"/>
</dbReference>
<dbReference type="Proteomes" id="UP000054359">
    <property type="component" value="Unassembled WGS sequence"/>
</dbReference>
<evidence type="ECO:0000256" key="1">
    <source>
        <dbReference type="ARBA" id="ARBA00001933"/>
    </source>
</evidence>
<dbReference type="SUPFAM" id="SSF53383">
    <property type="entry name" value="PLP-dependent transferases"/>
    <property type="match status" value="1"/>
</dbReference>
<accession>A0A087T6Z7</accession>
<evidence type="ECO:0000256" key="2">
    <source>
        <dbReference type="ARBA" id="ARBA00006966"/>
    </source>
</evidence>
<dbReference type="STRING" id="407821.A0A087T6Z7"/>
<dbReference type="GO" id="GO:0005829">
    <property type="term" value="C:cytosol"/>
    <property type="evidence" value="ECO:0007669"/>
    <property type="project" value="TreeGrafter"/>
</dbReference>